<sequence>MGKHRLPGQPRRVPGPYRHGLDRHAPAQPAARAGRRMSAPQPVRERWFAVMPGRAGDAAHAEAARVRLYCLPYAGAGHTAYHGWRDVLPAQVELAPVCLPGRGLRTDEAHAASIEELATALAAAIVRAARTGAPRFALFGHSMGALLGFETARVLETVHGLSPTALVVSGRGAPALPSARPPFSTLPDGAFADVIAAMGGMPAEIRETPEALAFFLPVLRADIALCERWRYRAGPRLGCPITVLGGQDDVHAPPAMLAAWRDETLHDCRQQVFAGGHFFLHEAAPAVLDAVAQAVLGTAAPSGEAGHALA</sequence>
<dbReference type="PANTHER" id="PTHR11487:SF0">
    <property type="entry name" value="S-ACYL FATTY ACID SYNTHASE THIOESTERASE, MEDIUM CHAIN"/>
    <property type="match status" value="1"/>
</dbReference>
<evidence type="ECO:0000259" key="3">
    <source>
        <dbReference type="Pfam" id="PF00975"/>
    </source>
</evidence>
<dbReference type="Gene3D" id="3.40.50.1820">
    <property type="entry name" value="alpha/beta hydrolase"/>
    <property type="match status" value="1"/>
</dbReference>
<dbReference type="InterPro" id="IPR012223">
    <property type="entry name" value="TEII"/>
</dbReference>
<dbReference type="GO" id="GO:0008610">
    <property type="term" value="P:lipid biosynthetic process"/>
    <property type="evidence" value="ECO:0007669"/>
    <property type="project" value="TreeGrafter"/>
</dbReference>
<evidence type="ECO:0000256" key="1">
    <source>
        <dbReference type="ARBA" id="ARBA00007169"/>
    </source>
</evidence>
<evidence type="ECO:0000313" key="5">
    <source>
        <dbReference type="Proteomes" id="UP000325743"/>
    </source>
</evidence>
<dbReference type="EMBL" id="CP032518">
    <property type="protein sequence ID" value="QEZ43335.1"/>
    <property type="molecule type" value="Genomic_DNA"/>
</dbReference>
<name>A0A5P3VBX9_9BURK</name>
<proteinExistence type="inferred from homology"/>
<evidence type="ECO:0000256" key="2">
    <source>
        <dbReference type="SAM" id="MobiDB-lite"/>
    </source>
</evidence>
<dbReference type="PANTHER" id="PTHR11487">
    <property type="entry name" value="THIOESTERASE"/>
    <property type="match status" value="1"/>
</dbReference>
<dbReference type="AlphaFoldDB" id="A0A5P3VBX9"/>
<organism evidence="4 5">
    <name type="scientific">Cupriavidus oxalaticus</name>
    <dbReference type="NCBI Taxonomy" id="96344"/>
    <lineage>
        <taxon>Bacteria</taxon>
        <taxon>Pseudomonadati</taxon>
        <taxon>Pseudomonadota</taxon>
        <taxon>Betaproteobacteria</taxon>
        <taxon>Burkholderiales</taxon>
        <taxon>Burkholderiaceae</taxon>
        <taxon>Cupriavidus</taxon>
    </lineage>
</organism>
<comment type="similarity">
    <text evidence="1">Belongs to the thioesterase family.</text>
</comment>
<dbReference type="InterPro" id="IPR001031">
    <property type="entry name" value="Thioesterase"/>
</dbReference>
<protein>
    <submittedName>
        <fullName evidence="4">Thioesterase</fullName>
    </submittedName>
</protein>
<dbReference type="Pfam" id="PF00975">
    <property type="entry name" value="Thioesterase"/>
    <property type="match status" value="1"/>
</dbReference>
<feature type="region of interest" description="Disordered" evidence="2">
    <location>
        <begin position="1"/>
        <end position="39"/>
    </location>
</feature>
<dbReference type="SUPFAM" id="SSF53474">
    <property type="entry name" value="alpha/beta-Hydrolases"/>
    <property type="match status" value="1"/>
</dbReference>
<dbReference type="Proteomes" id="UP000325743">
    <property type="component" value="Chromosome 1"/>
</dbReference>
<reference evidence="4 5" key="1">
    <citation type="submission" date="2018-09" db="EMBL/GenBank/DDBJ databases">
        <title>Complete genome sequence of Cupriavidus oxalaticus T2, a bacterium capable of phenol tolerance and degradation.</title>
        <authorList>
            <person name="Yan J."/>
        </authorList>
    </citation>
    <scope>NUCLEOTIDE SEQUENCE [LARGE SCALE GENOMIC DNA]</scope>
    <source>
        <strain evidence="4 5">T2</strain>
    </source>
</reference>
<evidence type="ECO:0000313" key="4">
    <source>
        <dbReference type="EMBL" id="QEZ43335.1"/>
    </source>
</evidence>
<accession>A0A5P3VBX9</accession>
<gene>
    <name evidence="4" type="ORF">D2917_03195</name>
</gene>
<feature type="domain" description="Thioesterase" evidence="3">
    <location>
        <begin position="67"/>
        <end position="291"/>
    </location>
</feature>
<dbReference type="InterPro" id="IPR029058">
    <property type="entry name" value="AB_hydrolase_fold"/>
</dbReference>